<dbReference type="CDD" id="cd04488">
    <property type="entry name" value="RecG_wedge_OBF"/>
    <property type="match status" value="1"/>
</dbReference>
<evidence type="ECO:0000256" key="4">
    <source>
        <dbReference type="ARBA" id="ARBA00022806"/>
    </source>
</evidence>
<dbReference type="SUPFAM" id="SSF52540">
    <property type="entry name" value="P-loop containing nucleoside triphosphate hydrolases"/>
    <property type="match status" value="2"/>
</dbReference>
<dbReference type="Pfam" id="PF17191">
    <property type="entry name" value="RecG_wedge"/>
    <property type="match status" value="1"/>
</dbReference>
<dbReference type="InterPro" id="IPR047112">
    <property type="entry name" value="RecG/Mfd"/>
</dbReference>
<dbReference type="Proteomes" id="UP000230353">
    <property type="component" value="Unassembled WGS sequence"/>
</dbReference>
<dbReference type="NCBIfam" id="NF008168">
    <property type="entry name" value="PRK10917.2-2"/>
    <property type="match status" value="1"/>
</dbReference>
<dbReference type="SMART" id="SM00487">
    <property type="entry name" value="DEXDc"/>
    <property type="match status" value="1"/>
</dbReference>
<dbReference type="Pfam" id="PF00271">
    <property type="entry name" value="Helicase_C"/>
    <property type="match status" value="1"/>
</dbReference>
<accession>A0A2H0WLU3</accession>
<gene>
    <name evidence="11" type="ORF">COT67_00690</name>
</gene>
<proteinExistence type="predicted"/>
<dbReference type="InterPro" id="IPR014001">
    <property type="entry name" value="Helicase_ATP-bd"/>
</dbReference>
<evidence type="ECO:0000256" key="6">
    <source>
        <dbReference type="ARBA" id="ARBA00023125"/>
    </source>
</evidence>
<dbReference type="AlphaFoldDB" id="A0A2H0WLU3"/>
<evidence type="ECO:0000259" key="10">
    <source>
        <dbReference type="PROSITE" id="PS51194"/>
    </source>
</evidence>
<dbReference type="InterPro" id="IPR045562">
    <property type="entry name" value="RecG_dom3_C"/>
</dbReference>
<keyword evidence="7" id="KW-0234">DNA repair</keyword>
<dbReference type="InterPro" id="IPR012340">
    <property type="entry name" value="NA-bd_OB-fold"/>
</dbReference>
<sequence length="723" mass="82416">MNLTSLLINELRLSEYQKRALKKPDIKTVKDLLWHFPARYEETGEKTTIADLTVGEKAILSGRISGLKFEKTWKKKMNIARAVLNDGTDKINLVWFHQPYMAKILKENEEITVSGKIQTGKNGLPAGRQDLYVSNPTNLSKSNFNRLTAVYPETRGLSSRWFRFNIQKILNKLPAENFIDIVPQKILNKYHLPSLKNSLIYIHAPKQKKDAEAAAKRFAFEEIFTIQLSRMQKRIWRQKENAFSIKAEEKEINKFLKNLSFKLTKAQQKSIEHIAKDLQKNSPMSRLLEGDVGSGKTAVAALASFLVFKNGYQTAYMAPTEVLAKQLFDSFINYFSNTGAKLALLTSSESKKFPSKLKPAEATHVSKNRLLKWLEDGEIDIVIGTHSLIQDRVKFSRIGKSVYQNKKLAMVIIDEQHRFGTNQRATLTNKKNESDKRITPHLLSMTATPIPRTLALTIYADLDLTLLDEMPPDRKEIITEIIPPNQREKAYQKIKEEIEKGKQAYIICPRIEPSDIKKENLLTLNTRAVKEEYERLSKEVFPEYKLGMLHGKMTPKEKEETMKNFSASDGENRIDILIATSVIEVGVNVPNATVIVIEGAERFGLAQLHQLRGRVLRSTHQPYCFIFTESKSQKTLERLATLGRVKNGFELAEHDLKLRGPGELSGKKQWGISDIGMEALKNIKMVEAARLEAKNILSSDPELNNYPLLKEKLGQENLNIHFE</sequence>
<dbReference type="EMBL" id="PEZL01000010">
    <property type="protein sequence ID" value="PIS13617.1"/>
    <property type="molecule type" value="Genomic_DNA"/>
</dbReference>
<dbReference type="Pfam" id="PF19833">
    <property type="entry name" value="RecG_dom3_C"/>
    <property type="match status" value="1"/>
</dbReference>
<keyword evidence="3" id="KW-0378">Hydrolase</keyword>
<dbReference type="PROSITE" id="PS51192">
    <property type="entry name" value="HELICASE_ATP_BIND_1"/>
    <property type="match status" value="1"/>
</dbReference>
<dbReference type="InterPro" id="IPR033454">
    <property type="entry name" value="RecG_wedge"/>
</dbReference>
<comment type="caution">
    <text evidence="11">The sequence shown here is derived from an EMBL/GenBank/DDBJ whole genome shotgun (WGS) entry which is preliminary data.</text>
</comment>
<evidence type="ECO:0000256" key="1">
    <source>
        <dbReference type="ARBA" id="ARBA00022741"/>
    </source>
</evidence>
<name>A0A2H0WLU3_9BACT</name>
<dbReference type="GO" id="GO:0003678">
    <property type="term" value="F:DNA helicase activity"/>
    <property type="evidence" value="ECO:0007669"/>
    <property type="project" value="TreeGrafter"/>
</dbReference>
<keyword evidence="2" id="KW-0227">DNA damage</keyword>
<keyword evidence="5" id="KW-0067">ATP-binding</keyword>
<evidence type="ECO:0000256" key="8">
    <source>
        <dbReference type="ARBA" id="ARBA00049819"/>
    </source>
</evidence>
<keyword evidence="4 11" id="KW-0347">Helicase</keyword>
<keyword evidence="6" id="KW-0238">DNA-binding</keyword>
<dbReference type="Gene3D" id="2.40.50.140">
    <property type="entry name" value="Nucleic acid-binding proteins"/>
    <property type="match status" value="1"/>
</dbReference>
<dbReference type="PANTHER" id="PTHR47964">
    <property type="entry name" value="ATP-DEPENDENT DNA HELICASE HOMOLOG RECG, CHLOROPLASTIC"/>
    <property type="match status" value="1"/>
</dbReference>
<evidence type="ECO:0000256" key="7">
    <source>
        <dbReference type="ARBA" id="ARBA00023204"/>
    </source>
</evidence>
<keyword evidence="1" id="KW-0547">Nucleotide-binding</keyword>
<dbReference type="SMART" id="SM00490">
    <property type="entry name" value="HELICc"/>
    <property type="match status" value="1"/>
</dbReference>
<dbReference type="GO" id="GO:0016787">
    <property type="term" value="F:hydrolase activity"/>
    <property type="evidence" value="ECO:0007669"/>
    <property type="project" value="UniProtKB-KW"/>
</dbReference>
<evidence type="ECO:0000256" key="5">
    <source>
        <dbReference type="ARBA" id="ARBA00022840"/>
    </source>
</evidence>
<feature type="domain" description="Helicase C-terminal" evidence="10">
    <location>
        <begin position="486"/>
        <end position="657"/>
    </location>
</feature>
<dbReference type="SUPFAM" id="SSF50249">
    <property type="entry name" value="Nucleic acid-binding proteins"/>
    <property type="match status" value="1"/>
</dbReference>
<evidence type="ECO:0000313" key="11">
    <source>
        <dbReference type="EMBL" id="PIS13617.1"/>
    </source>
</evidence>
<protein>
    <recommendedName>
        <fullName evidence="8">Probable DNA 3'-5' helicase RecG</fullName>
    </recommendedName>
</protein>
<dbReference type="InterPro" id="IPR001650">
    <property type="entry name" value="Helicase_C-like"/>
</dbReference>
<dbReference type="PANTHER" id="PTHR47964:SF1">
    <property type="entry name" value="ATP-DEPENDENT DNA HELICASE HOMOLOG RECG, CHLOROPLASTIC"/>
    <property type="match status" value="1"/>
</dbReference>
<evidence type="ECO:0000256" key="2">
    <source>
        <dbReference type="ARBA" id="ARBA00022763"/>
    </source>
</evidence>
<dbReference type="Pfam" id="PF00270">
    <property type="entry name" value="DEAD"/>
    <property type="match status" value="1"/>
</dbReference>
<dbReference type="PROSITE" id="PS51194">
    <property type="entry name" value="HELICASE_CTER"/>
    <property type="match status" value="1"/>
</dbReference>
<dbReference type="GO" id="GO:0005524">
    <property type="term" value="F:ATP binding"/>
    <property type="evidence" value="ECO:0007669"/>
    <property type="project" value="UniProtKB-KW"/>
</dbReference>
<dbReference type="GO" id="GO:0006281">
    <property type="term" value="P:DNA repair"/>
    <property type="evidence" value="ECO:0007669"/>
    <property type="project" value="UniProtKB-KW"/>
</dbReference>
<reference evidence="12" key="1">
    <citation type="submission" date="2017-09" db="EMBL/GenBank/DDBJ databases">
        <title>Depth-based differentiation of microbial function through sediment-hosted aquifers and enrichment of novel symbionts in the deep terrestrial subsurface.</title>
        <authorList>
            <person name="Probst A.J."/>
            <person name="Ladd B."/>
            <person name="Jarett J.K."/>
            <person name="Geller-Mcgrath D.E."/>
            <person name="Sieber C.M.K."/>
            <person name="Emerson J.B."/>
            <person name="Anantharaman K."/>
            <person name="Thomas B.C."/>
            <person name="Malmstrom R."/>
            <person name="Stieglmeier M."/>
            <person name="Klingl A."/>
            <person name="Woyke T."/>
            <person name="Ryan C.M."/>
            <person name="Banfield J.F."/>
        </authorList>
    </citation>
    <scope>NUCLEOTIDE SEQUENCE [LARGE SCALE GENOMIC DNA]</scope>
</reference>
<dbReference type="InterPro" id="IPR011545">
    <property type="entry name" value="DEAD/DEAH_box_helicase_dom"/>
</dbReference>
<feature type="domain" description="Helicase ATP-binding" evidence="9">
    <location>
        <begin position="277"/>
        <end position="467"/>
    </location>
</feature>
<organism evidence="11 12">
    <name type="scientific">Candidatus Tagabacteria bacterium CG09_land_8_20_14_0_10_41_14</name>
    <dbReference type="NCBI Taxonomy" id="1975021"/>
    <lineage>
        <taxon>Bacteria</taxon>
        <taxon>Candidatus Tagaibacteriota</taxon>
    </lineage>
</organism>
<evidence type="ECO:0000259" key="9">
    <source>
        <dbReference type="PROSITE" id="PS51192"/>
    </source>
</evidence>
<evidence type="ECO:0000313" key="12">
    <source>
        <dbReference type="Proteomes" id="UP000230353"/>
    </source>
</evidence>
<dbReference type="GO" id="GO:0003677">
    <property type="term" value="F:DNA binding"/>
    <property type="evidence" value="ECO:0007669"/>
    <property type="project" value="UniProtKB-KW"/>
</dbReference>
<dbReference type="InterPro" id="IPR027417">
    <property type="entry name" value="P-loop_NTPase"/>
</dbReference>
<dbReference type="Gene3D" id="3.40.50.300">
    <property type="entry name" value="P-loop containing nucleotide triphosphate hydrolases"/>
    <property type="match status" value="2"/>
</dbReference>
<evidence type="ECO:0000256" key="3">
    <source>
        <dbReference type="ARBA" id="ARBA00022801"/>
    </source>
</evidence>